<gene>
    <name evidence="2" type="primary">cox1-I3</name>
    <name evidence="2" type="ORF">H731WILSUA-C_050</name>
</gene>
<feature type="domain" description="Homing endonuclease LAGLIDADG" evidence="1">
    <location>
        <begin position="108"/>
        <end position="184"/>
    </location>
</feature>
<organism evidence="2">
    <name type="scientific">Cyberlindnera suaveolens</name>
    <dbReference type="NCBI Taxonomy" id="907738"/>
    <lineage>
        <taxon>Eukaryota</taxon>
        <taxon>Fungi</taxon>
        <taxon>Dikarya</taxon>
        <taxon>Ascomycota</taxon>
        <taxon>Saccharomycotina</taxon>
        <taxon>Saccharomycetes</taxon>
        <taxon>Phaffomycetales</taxon>
        <taxon>Phaffomycetaceae</taxon>
        <taxon>Cyberlindnera</taxon>
    </lineage>
</organism>
<dbReference type="EMBL" id="KC993181">
    <property type="protein sequence ID" value="AGS44188.1"/>
    <property type="molecule type" value="Genomic_DNA"/>
</dbReference>
<accession>S5U478</accession>
<dbReference type="PANTHER" id="PTHR36181">
    <property type="entry name" value="INTRON-ENCODED ENDONUCLEASE AI3-RELATED"/>
    <property type="match status" value="1"/>
</dbReference>
<dbReference type="InterPro" id="IPR027434">
    <property type="entry name" value="Homing_endonucl"/>
</dbReference>
<sequence>EVNYLLVLIIYSKDNIIIWLDQTVSLLIKKYSFFKEYCLVLFQTKINKSSFIRLFNSEVKFFSLSNINNNSNKELKYKEFDFSEFNKEFQIRFPNKPLPSKEFLTWFVGFFEGDGSFINANRGDLSILISQSVKDLNILNEIKNTLNIGTITIQSKKNQVYRWVVQNKKDTYLMILLFNGNLVLPVRSAKLNMFLANFNNKLIRNSESIIVFDDRLVLPSLADAWISGFTDAEGCFTISFLKNNNGYRACYLLSQKHEINKYVLEHILLLFNNLYKQDKSLGNIVPHSKIDNWELRIIGYSNLIFILPYFDKFNLKSKKVDSYNKFKKLLTMINNKKHLLSTERILMIKLAKEINK</sequence>
<dbReference type="PANTHER" id="PTHR36181:SF4">
    <property type="entry name" value="LAGLIDADG ENDONUCLEASE"/>
    <property type="match status" value="1"/>
</dbReference>
<evidence type="ECO:0000259" key="1">
    <source>
        <dbReference type="Pfam" id="PF00961"/>
    </source>
</evidence>
<dbReference type="SUPFAM" id="SSF55608">
    <property type="entry name" value="Homing endonucleases"/>
    <property type="match status" value="2"/>
</dbReference>
<dbReference type="AlphaFoldDB" id="S5U478"/>
<dbReference type="InterPro" id="IPR004860">
    <property type="entry name" value="LAGLIDADG_dom"/>
</dbReference>
<feature type="domain" description="Homing endonuclease LAGLIDADG" evidence="1">
    <location>
        <begin position="226"/>
        <end position="329"/>
    </location>
</feature>
<dbReference type="GO" id="GO:0005739">
    <property type="term" value="C:mitochondrion"/>
    <property type="evidence" value="ECO:0007669"/>
    <property type="project" value="UniProtKB-ARBA"/>
</dbReference>
<dbReference type="Pfam" id="PF00961">
    <property type="entry name" value="LAGLIDADG_1"/>
    <property type="match status" value="2"/>
</dbReference>
<dbReference type="InterPro" id="IPR051289">
    <property type="entry name" value="LAGLIDADG_Endonuclease"/>
</dbReference>
<proteinExistence type="predicted"/>
<keyword evidence="2" id="KW-0496">Mitochondrion</keyword>
<reference evidence="2" key="1">
    <citation type="submission" date="2013-04" db="EMBL/GenBank/DDBJ databases">
        <authorList>
            <person name="Hegedusova E."/>
            <person name="Brejova B."/>
            <person name="Nosek J."/>
        </authorList>
    </citation>
    <scope>NUCLEOTIDE SEQUENCE</scope>
    <source>
        <strain evidence="2">CBS 255</strain>
    </source>
</reference>
<dbReference type="Gene3D" id="3.10.28.10">
    <property type="entry name" value="Homing endonucleases"/>
    <property type="match status" value="2"/>
</dbReference>
<name>S5U478_9ASCO</name>
<feature type="non-terminal residue" evidence="2">
    <location>
        <position position="1"/>
    </location>
</feature>
<protein>
    <recommendedName>
        <fullName evidence="1">Homing endonuclease LAGLIDADG domain-containing protein</fullName>
    </recommendedName>
</protein>
<dbReference type="GO" id="GO:0004519">
    <property type="term" value="F:endonuclease activity"/>
    <property type="evidence" value="ECO:0007669"/>
    <property type="project" value="InterPro"/>
</dbReference>
<evidence type="ECO:0000313" key="2">
    <source>
        <dbReference type="EMBL" id="AGS44188.1"/>
    </source>
</evidence>
<geneLocation type="mitochondrion" evidence="2"/>